<dbReference type="HOGENOM" id="CLU_045435_2_1_1"/>
<organism evidence="2 3">
    <name type="scientific">Aureobasidium namibiae CBS 147.97</name>
    <dbReference type="NCBI Taxonomy" id="1043004"/>
    <lineage>
        <taxon>Eukaryota</taxon>
        <taxon>Fungi</taxon>
        <taxon>Dikarya</taxon>
        <taxon>Ascomycota</taxon>
        <taxon>Pezizomycotina</taxon>
        <taxon>Dothideomycetes</taxon>
        <taxon>Dothideomycetidae</taxon>
        <taxon>Dothideales</taxon>
        <taxon>Saccotheciaceae</taxon>
        <taxon>Aureobasidium</taxon>
    </lineage>
</organism>
<dbReference type="GeneID" id="25407665"/>
<accession>A0A074WGU8</accession>
<proteinExistence type="predicted"/>
<dbReference type="EMBL" id="KL584723">
    <property type="protein sequence ID" value="KEQ69077.1"/>
    <property type="molecule type" value="Genomic_DNA"/>
</dbReference>
<reference evidence="2 3" key="1">
    <citation type="journal article" date="2014" name="BMC Genomics">
        <title>Genome sequencing of four Aureobasidium pullulans varieties: biotechnological potential, stress tolerance, and description of new species.</title>
        <authorList>
            <person name="Gostin Ar C."/>
            <person name="Ohm R.A."/>
            <person name="Kogej T."/>
            <person name="Sonjak S."/>
            <person name="Turk M."/>
            <person name="Zajc J."/>
            <person name="Zalar P."/>
            <person name="Grube M."/>
            <person name="Sun H."/>
            <person name="Han J."/>
            <person name="Sharma A."/>
            <person name="Chiniquy J."/>
            <person name="Ngan C.Y."/>
            <person name="Lipzen A."/>
            <person name="Barry K."/>
            <person name="Grigoriev I.V."/>
            <person name="Gunde-Cimerman N."/>
        </authorList>
    </citation>
    <scope>NUCLEOTIDE SEQUENCE [LARGE SCALE GENOMIC DNA]</scope>
    <source>
        <strain evidence="2 3">CBS 147.97</strain>
    </source>
</reference>
<feature type="compositionally biased region" description="Basic and acidic residues" evidence="1">
    <location>
        <begin position="341"/>
        <end position="362"/>
    </location>
</feature>
<evidence type="ECO:0000313" key="2">
    <source>
        <dbReference type="EMBL" id="KEQ69077.1"/>
    </source>
</evidence>
<protein>
    <submittedName>
        <fullName evidence="2">Uncharacterized protein</fullName>
    </submittedName>
</protein>
<keyword evidence="3" id="KW-1185">Reference proteome</keyword>
<sequence length="414" mass="47492">KQEKKPSLLEELFPEEAQAKPQSSTKTKERDIPRLDVQASLAQSTTRRPVPKEGDVVRTVQSSGKNRGNRTEPGASEQSPAQDMPKSRRVEGVLMLRNASTTLVEDDFTRLIPQGLHIEGWTFDKADIIKVVPGRNTSTLERENFYFILFNSRSAMNAYRTHVMSLHSLASRHVQSSLTSPIPPPPGHHLEGQDIDAQLQTYTLVPPSRFLHLVPLPMQVSPSVVDIIHNQGYPDIVKGPLKEPYVVLVRLEGPQLPASLIRGVLMQVERARRVPWNREFRELSYRTREPKPKNISPLDRRSRLDKPEKKIQDNSKNDWFNELEEISELNNQFEEDEPEHESEHESGDGAEDRSSAPRERRDRSKAKLSHLFGFDTEDAALSFVQYWHRRRLEMIGMNYDHDDLEPVVDAELLW</sequence>
<name>A0A074WGU8_9PEZI</name>
<feature type="non-terminal residue" evidence="2">
    <location>
        <position position="414"/>
    </location>
</feature>
<feature type="region of interest" description="Disordered" evidence="1">
    <location>
        <begin position="1"/>
        <end position="87"/>
    </location>
</feature>
<feature type="non-terminal residue" evidence="2">
    <location>
        <position position="1"/>
    </location>
</feature>
<feature type="region of interest" description="Disordered" evidence="1">
    <location>
        <begin position="288"/>
        <end position="317"/>
    </location>
</feature>
<gene>
    <name evidence="2" type="ORF">M436DRAFT_10903</name>
</gene>
<dbReference type="OrthoDB" id="5332316at2759"/>
<dbReference type="AlphaFoldDB" id="A0A074WGU8"/>
<dbReference type="Proteomes" id="UP000027730">
    <property type="component" value="Unassembled WGS sequence"/>
</dbReference>
<dbReference type="RefSeq" id="XP_013423228.1">
    <property type="nucleotide sequence ID" value="XM_013567774.2"/>
</dbReference>
<feature type="region of interest" description="Disordered" evidence="1">
    <location>
        <begin position="332"/>
        <end position="362"/>
    </location>
</feature>
<evidence type="ECO:0000313" key="3">
    <source>
        <dbReference type="Proteomes" id="UP000027730"/>
    </source>
</evidence>
<evidence type="ECO:0000256" key="1">
    <source>
        <dbReference type="SAM" id="MobiDB-lite"/>
    </source>
</evidence>
<feature type="compositionally biased region" description="Basic and acidic residues" evidence="1">
    <location>
        <begin position="288"/>
        <end position="316"/>
    </location>
</feature>